<dbReference type="InterPro" id="IPR004843">
    <property type="entry name" value="Calcineurin-like_PHP"/>
</dbReference>
<dbReference type="AlphaFoldDB" id="A0A128EJT7"/>
<dbReference type="InterPro" id="IPR029052">
    <property type="entry name" value="Metallo-depent_PP-like"/>
</dbReference>
<dbReference type="SUPFAM" id="SSF56300">
    <property type="entry name" value="Metallo-dependent phosphatases"/>
    <property type="match status" value="1"/>
</dbReference>
<reference evidence="2 3" key="1">
    <citation type="submission" date="2016-02" db="EMBL/GenBank/DDBJ databases">
        <authorList>
            <consortium name="Pathogen Informatics"/>
        </authorList>
    </citation>
    <scope>NUCLEOTIDE SEQUENCE [LARGE SCALE GENOMIC DNA]</scope>
    <source>
        <strain evidence="2 3">RC20</strain>
    </source>
</reference>
<dbReference type="RefSeq" id="WP_075540479.1">
    <property type="nucleotide sequence ID" value="NZ_CP053844.1"/>
</dbReference>
<dbReference type="Proteomes" id="UP000069632">
    <property type="component" value="Unassembled WGS sequence"/>
</dbReference>
<name>A0A128EJT7_9BACT</name>
<dbReference type="EMBL" id="FIZP01000012">
    <property type="protein sequence ID" value="CZE48887.1"/>
    <property type="molecule type" value="Genomic_DNA"/>
</dbReference>
<dbReference type="GO" id="GO:0016787">
    <property type="term" value="F:hydrolase activity"/>
    <property type="evidence" value="ECO:0007669"/>
    <property type="project" value="InterPro"/>
</dbReference>
<sequence>MIYLCGDTHGNYEIHKLLNEKFISSKEFSKDDYFIILGDFGVFWKDEADEAEKNILEAISKLPFTVLFIDGNHENFNRLFSFKNESKFKGTVGVCGENLYWLKRGEIYEICGKNIFVFGGALSIDKAHRTPNLSWWKQEMPSEDEKEYAIKNIKNFMKNGKSIDIVLSHTAPNSAISRLEYRINSSKIDSTSIFLEHIFFLAKPKEWYFGHFHDDVEFDLDGCKFRLCYDNIVEISNIK</sequence>
<gene>
    <name evidence="2" type="ORF">ERS672216_01642</name>
</gene>
<proteinExistence type="predicted"/>
<dbReference type="OrthoDB" id="5380150at2"/>
<feature type="domain" description="Calcineurin-like phosphoesterase" evidence="1">
    <location>
        <begin position="2"/>
        <end position="213"/>
    </location>
</feature>
<evidence type="ECO:0000259" key="1">
    <source>
        <dbReference type="Pfam" id="PF00149"/>
    </source>
</evidence>
<accession>A0A128EJT7</accession>
<dbReference type="Gene3D" id="3.60.21.10">
    <property type="match status" value="1"/>
</dbReference>
<organism evidence="2 3">
    <name type="scientific">Campylobacter geochelonis</name>
    <dbReference type="NCBI Taxonomy" id="1780362"/>
    <lineage>
        <taxon>Bacteria</taxon>
        <taxon>Pseudomonadati</taxon>
        <taxon>Campylobacterota</taxon>
        <taxon>Epsilonproteobacteria</taxon>
        <taxon>Campylobacterales</taxon>
        <taxon>Campylobacteraceae</taxon>
        <taxon>Campylobacter</taxon>
    </lineage>
</organism>
<dbReference type="Pfam" id="PF00149">
    <property type="entry name" value="Metallophos"/>
    <property type="match status" value="1"/>
</dbReference>
<keyword evidence="3" id="KW-1185">Reference proteome</keyword>
<evidence type="ECO:0000313" key="2">
    <source>
        <dbReference type="EMBL" id="CZE48887.1"/>
    </source>
</evidence>
<evidence type="ECO:0000313" key="3">
    <source>
        <dbReference type="Proteomes" id="UP000069632"/>
    </source>
</evidence>
<protein>
    <submittedName>
        <fullName evidence="2">Calcineurin-like phosphoesterase</fullName>
    </submittedName>
</protein>